<evidence type="ECO:0000313" key="3">
    <source>
        <dbReference type="Proteomes" id="UP000193061"/>
    </source>
</evidence>
<evidence type="ECO:0000313" key="2">
    <source>
        <dbReference type="EMBL" id="SLN62238.1"/>
    </source>
</evidence>
<organism evidence="2 3">
    <name type="scientific">Roseovarius albus</name>
    <dbReference type="NCBI Taxonomy" id="1247867"/>
    <lineage>
        <taxon>Bacteria</taxon>
        <taxon>Pseudomonadati</taxon>
        <taxon>Pseudomonadota</taxon>
        <taxon>Alphaproteobacteria</taxon>
        <taxon>Rhodobacterales</taxon>
        <taxon>Roseobacteraceae</taxon>
        <taxon>Roseovarius</taxon>
    </lineage>
</organism>
<dbReference type="PANTHER" id="PTHR35446:SF3">
    <property type="entry name" value="CMD DOMAIN-CONTAINING PROTEIN"/>
    <property type="match status" value="1"/>
</dbReference>
<gene>
    <name evidence="2" type="ORF">ROA7450_03259</name>
</gene>
<dbReference type="InterPro" id="IPR029032">
    <property type="entry name" value="AhpD-like"/>
</dbReference>
<dbReference type="PANTHER" id="PTHR35446">
    <property type="entry name" value="SI:CH211-175M2.5"/>
    <property type="match status" value="1"/>
</dbReference>
<dbReference type="Gene3D" id="1.20.1290.10">
    <property type="entry name" value="AhpD-like"/>
    <property type="match status" value="1"/>
</dbReference>
<keyword evidence="3" id="KW-1185">Reference proteome</keyword>
<dbReference type="InterPro" id="IPR003779">
    <property type="entry name" value="CMD-like"/>
</dbReference>
<dbReference type="AlphaFoldDB" id="A0A1X6ZVC4"/>
<dbReference type="SUPFAM" id="SSF69118">
    <property type="entry name" value="AhpD-like"/>
    <property type="match status" value="1"/>
</dbReference>
<feature type="domain" description="Carboxymuconolactone decarboxylase-like" evidence="1">
    <location>
        <begin position="52"/>
        <end position="108"/>
    </location>
</feature>
<dbReference type="EMBL" id="FWFX01000011">
    <property type="protein sequence ID" value="SLN62238.1"/>
    <property type="molecule type" value="Genomic_DNA"/>
</dbReference>
<proteinExistence type="predicted"/>
<dbReference type="GO" id="GO:0051920">
    <property type="term" value="F:peroxiredoxin activity"/>
    <property type="evidence" value="ECO:0007669"/>
    <property type="project" value="InterPro"/>
</dbReference>
<dbReference type="RefSeq" id="WP_085806937.1">
    <property type="nucleotide sequence ID" value="NZ_FWFX01000011.1"/>
</dbReference>
<reference evidence="2 3" key="1">
    <citation type="submission" date="2017-03" db="EMBL/GenBank/DDBJ databases">
        <authorList>
            <person name="Afonso C.L."/>
            <person name="Miller P.J."/>
            <person name="Scott M.A."/>
            <person name="Spackman E."/>
            <person name="Goraichik I."/>
            <person name="Dimitrov K.M."/>
            <person name="Suarez D.L."/>
            <person name="Swayne D.E."/>
        </authorList>
    </citation>
    <scope>NUCLEOTIDE SEQUENCE [LARGE SCALE GENOMIC DNA]</scope>
    <source>
        <strain evidence="2 3">CECT 7450</strain>
    </source>
</reference>
<dbReference type="OrthoDB" id="9808310at2"/>
<protein>
    <submittedName>
        <fullName evidence="2">Carboxymuconolactone decarboxylase family protein</fullName>
    </submittedName>
</protein>
<sequence length="188" mass="20291">MSHMIVHTEETAPEASKPIIEATKKAFGFLPNLTATFAESPAMVEAYGVLAGHFEKTDLTPTERQIVLMTTSRENGCTYCMAAHSTVSQMQNVPADVIDALRNDTTIADPKLQALQVFTTRIHETRGNVDQVDLDAFHAAGYTKANILDVILGAGLKTLSNYTNHIAETPLDAPFQANVWSGKTSAAA</sequence>
<evidence type="ECO:0000259" key="1">
    <source>
        <dbReference type="Pfam" id="PF02627"/>
    </source>
</evidence>
<dbReference type="Pfam" id="PF02627">
    <property type="entry name" value="CMD"/>
    <property type="match status" value="1"/>
</dbReference>
<dbReference type="Proteomes" id="UP000193061">
    <property type="component" value="Unassembled WGS sequence"/>
</dbReference>
<name>A0A1X6ZVC4_9RHOB</name>
<accession>A0A1X6ZVC4</accession>